<dbReference type="OrthoDB" id="8048523at2759"/>
<dbReference type="PANTHER" id="PTHR16201">
    <property type="entry name" value="SEVEN TRANSMEMBRANE PROTEIN 1-RELATED"/>
    <property type="match status" value="1"/>
</dbReference>
<accession>A7TKY0</accession>
<keyword evidence="3 7" id="KW-1133">Transmembrane helix</keyword>
<keyword evidence="2 7" id="KW-0812">Transmembrane</keyword>
<dbReference type="FunFam" id="1.20.1280.290:FF:000009">
    <property type="entry name" value="PQ loop repeat family protein"/>
    <property type="match status" value="1"/>
</dbReference>
<dbReference type="Gene3D" id="1.20.1280.290">
    <property type="match status" value="2"/>
</dbReference>
<dbReference type="FunCoup" id="A7TKY0">
    <property type="interactions" value="14"/>
</dbReference>
<dbReference type="GO" id="GO:0000329">
    <property type="term" value="C:fungal-type vacuole membrane"/>
    <property type="evidence" value="ECO:0007669"/>
    <property type="project" value="EnsemblFungi"/>
</dbReference>
<feature type="transmembrane region" description="Helical" evidence="7">
    <location>
        <begin position="70"/>
        <end position="92"/>
    </location>
</feature>
<keyword evidence="4 7" id="KW-0472">Membrane</keyword>
<feature type="transmembrane region" description="Helical" evidence="7">
    <location>
        <begin position="254"/>
        <end position="277"/>
    </location>
</feature>
<sequence length="318" mass="35821">MSCKETLWPEISELTGTVSFLASFVSLMPQIIETYRDKTVEGLSPYFLLAWLLGDITSIIGATLTNQLTFQILLAIYFLANDLVVCLQYYYYGVLHENKLATVSHESKPILASSDILQDGDSENIDTDSLFQRIRTNGSERSRIMAASALLLSTQVSAAEAFPFFSQDSNTSIAPIPIPGKGPHDHEIGVLMSWLGAFFYVGARLPQLIKNYRRKSTDGISPTLFAMTLLSNITYNISIFTSCNFFDSDDKHEFIMNAMPFIFGSAGTVAFDMIYFYQHYVLYSSDMKLRELERELFNEDLIQGESETSPLLQQDQQQ</sequence>
<dbReference type="Pfam" id="PF04193">
    <property type="entry name" value="PQ-loop"/>
    <property type="match status" value="2"/>
</dbReference>
<evidence type="ECO:0000256" key="6">
    <source>
        <dbReference type="ARBA" id="ARBA00050768"/>
    </source>
</evidence>
<dbReference type="InterPro" id="IPR051415">
    <property type="entry name" value="LAAT-1"/>
</dbReference>
<dbReference type="eggNOG" id="KOG2913">
    <property type="taxonomic scope" value="Eukaryota"/>
</dbReference>
<dbReference type="KEGG" id="vpo:Kpol_530p5"/>
<evidence type="ECO:0000256" key="7">
    <source>
        <dbReference type="SAM" id="Phobius"/>
    </source>
</evidence>
<comment type="similarity">
    <text evidence="5">Belongs to the laat-1 family.</text>
</comment>
<dbReference type="Proteomes" id="UP000000267">
    <property type="component" value="Unassembled WGS sequence"/>
</dbReference>
<reference evidence="8 9" key="1">
    <citation type="journal article" date="2007" name="Proc. Natl. Acad. Sci. U.S.A.">
        <title>Independent sorting-out of thousands of duplicated gene pairs in two yeast species descended from a whole-genome duplication.</title>
        <authorList>
            <person name="Scannell D.R."/>
            <person name="Frank A.C."/>
            <person name="Conant G.C."/>
            <person name="Byrne K.P."/>
            <person name="Woolfit M."/>
            <person name="Wolfe K.H."/>
        </authorList>
    </citation>
    <scope>NUCLEOTIDE SEQUENCE [LARGE SCALE GENOMIC DNA]</scope>
    <source>
        <strain evidence="9">ATCC 22028 / DSM 70294 / BCRC 21397 / CBS 2163 / NBRC 10782 / NRRL Y-8283 / UCD 57-17</strain>
    </source>
</reference>
<name>A7TKY0_VANPO</name>
<keyword evidence="9" id="KW-1185">Reference proteome</keyword>
<dbReference type="InterPro" id="IPR006603">
    <property type="entry name" value="PQ-loop_rpt"/>
</dbReference>
<dbReference type="PANTHER" id="PTHR16201:SF34">
    <property type="entry name" value="LYSOSOMAL AMINO ACID TRANSPORTER 1"/>
    <property type="match status" value="1"/>
</dbReference>
<dbReference type="InParanoid" id="A7TKY0"/>
<comment type="catalytic activity">
    <reaction evidence="6">
        <text>L-histidine(out) + L-arginine(in) = L-histidine(in) + L-arginine(out)</text>
        <dbReference type="Rhea" id="RHEA:71063"/>
        <dbReference type="ChEBI" id="CHEBI:32682"/>
        <dbReference type="ChEBI" id="CHEBI:57595"/>
    </reaction>
</comment>
<evidence type="ECO:0000256" key="5">
    <source>
        <dbReference type="ARBA" id="ARBA00038039"/>
    </source>
</evidence>
<organism evidence="9">
    <name type="scientific">Vanderwaltozyma polyspora (strain ATCC 22028 / DSM 70294 / BCRC 21397 / CBS 2163 / NBRC 10782 / NRRL Y-8283 / UCD 57-17)</name>
    <name type="common">Kluyveromyces polysporus</name>
    <dbReference type="NCBI Taxonomy" id="436907"/>
    <lineage>
        <taxon>Eukaryota</taxon>
        <taxon>Fungi</taxon>
        <taxon>Dikarya</taxon>
        <taxon>Ascomycota</taxon>
        <taxon>Saccharomycotina</taxon>
        <taxon>Saccharomycetes</taxon>
        <taxon>Saccharomycetales</taxon>
        <taxon>Saccharomycetaceae</taxon>
        <taxon>Vanderwaltozyma</taxon>
    </lineage>
</organism>
<dbReference type="GeneID" id="5545275"/>
<dbReference type="GO" id="GO:0034488">
    <property type="term" value="P:basic amino acid transmembrane export from vacuole"/>
    <property type="evidence" value="ECO:0007669"/>
    <property type="project" value="EnsemblFungi"/>
</dbReference>
<dbReference type="RefSeq" id="XP_001644894.1">
    <property type="nucleotide sequence ID" value="XM_001644844.1"/>
</dbReference>
<evidence type="ECO:0000313" key="8">
    <source>
        <dbReference type="EMBL" id="EDO17036.1"/>
    </source>
</evidence>
<evidence type="ECO:0000256" key="2">
    <source>
        <dbReference type="ARBA" id="ARBA00022692"/>
    </source>
</evidence>
<evidence type="ECO:0000313" key="9">
    <source>
        <dbReference type="Proteomes" id="UP000000267"/>
    </source>
</evidence>
<feature type="transmembrane region" description="Helical" evidence="7">
    <location>
        <begin position="224"/>
        <end position="242"/>
    </location>
</feature>
<protein>
    <submittedName>
        <fullName evidence="8">Uncharacterized protein</fullName>
    </submittedName>
</protein>
<dbReference type="HOGENOM" id="CLU_019699_3_1_1"/>
<dbReference type="FunFam" id="1.20.1280.290:FF:000034">
    <property type="entry name" value="PQ loop repeat family protein"/>
    <property type="match status" value="1"/>
</dbReference>
<dbReference type="PhylomeDB" id="A7TKY0"/>
<dbReference type="EMBL" id="DS480411">
    <property type="protein sequence ID" value="EDO17036.1"/>
    <property type="molecule type" value="Genomic_DNA"/>
</dbReference>
<proteinExistence type="inferred from homology"/>
<evidence type="ECO:0000256" key="1">
    <source>
        <dbReference type="ARBA" id="ARBA00004141"/>
    </source>
</evidence>
<dbReference type="SMART" id="SM00679">
    <property type="entry name" value="CTNS"/>
    <property type="match status" value="2"/>
</dbReference>
<feature type="transmembrane region" description="Helical" evidence="7">
    <location>
        <begin position="44"/>
        <end position="64"/>
    </location>
</feature>
<evidence type="ECO:0000256" key="3">
    <source>
        <dbReference type="ARBA" id="ARBA00022989"/>
    </source>
</evidence>
<dbReference type="GO" id="GO:0034490">
    <property type="term" value="P:basic amino acid transmembrane import into vacuole"/>
    <property type="evidence" value="ECO:0007669"/>
    <property type="project" value="EnsemblFungi"/>
</dbReference>
<comment type="subcellular location">
    <subcellularLocation>
        <location evidence="1">Membrane</location>
        <topology evidence="1">Multi-pass membrane protein</topology>
    </subcellularLocation>
</comment>
<dbReference type="OMA" id="FYQHYVL"/>
<evidence type="ECO:0000256" key="4">
    <source>
        <dbReference type="ARBA" id="ARBA00023136"/>
    </source>
</evidence>
<dbReference type="AlphaFoldDB" id="A7TKY0"/>
<gene>
    <name evidence="8" type="ORF">Kpol_530p5</name>
</gene>
<dbReference type="GO" id="GO:0061459">
    <property type="term" value="F:L-arginine transmembrane transporter activity"/>
    <property type="evidence" value="ECO:0007669"/>
    <property type="project" value="EnsemblFungi"/>
</dbReference>